<keyword evidence="2" id="KW-0472">Membrane</keyword>
<dbReference type="SUPFAM" id="SSF56935">
    <property type="entry name" value="Porins"/>
    <property type="match status" value="1"/>
</dbReference>
<sequence>MLRRTSIGNLWNAILSLEPSLTDGNSDLYGDVPYYIPQNTSLQGQTAWSLSGQPSSILFLIDGAQVSAYQFMCLNINDIEKIIIYKDAQSLTQLGTKGGNGAIEAILRTPQMGKLHINYLFDAQIQTADQSLQHPAADVKDIKGFDWKNTPIRTAFSHRHKLDIGGGDRYVKYNFSVEGDPSGKGVMKDDYHKTLGLSNYISYRRSIFSISNHLSFYQTKNNASPYGTYDYYRNLSPELSPYDANGKATTLLSNGAINPLHEVSTGSFNRKKIHTIQDRLKIEIALPADLHLDGNFSFIRETGQNDVYLSPLSGHYASAEESSYTGQYDITRDNQLSFEGGLSLRYDKTWKKSVIGISAGINFLSNKWYDETFSGIGIPTDRMAYISFTQSYYSSETSPSASRYYDHNLSGIFSAHYLYDNRYGLSAGTRIEKSSLLASRARTAAFYSAGVFWNIHNESFMQNTGIEQLTLTFSHGTSGGIGFSNNAYTVTYDSNVGNEYIYNYYLVGTSIVLMPNDRLQWYTVMRNDLSLSARYRGVSLSILYYTRRTTDLPIITPLPLSTGYPHTFDNGGQVSNRGIEGTVSVDILPDSKNLSLLTFASLAYNRNRIDKLPTYFASIYNEAIEKSMETIGISPSTGFLQENRTLTELYRIDPTNGELVAEGSTAPTIRGNWGFSATYRQWQFNLVTTFSAGAKAYDMNRAKTEENPFVRDNRFSLRNVQLAYTFPAWKTFRLMLLASGENLFRYSSSDIDLGYYYPYARTYTLALRIQL</sequence>
<dbReference type="InterPro" id="IPR037066">
    <property type="entry name" value="Plug_dom_sf"/>
</dbReference>
<accession>A0A9D1GCA1</accession>
<comment type="caution">
    <text evidence="4">The sequence shown here is derived from an EMBL/GenBank/DDBJ whole genome shotgun (WGS) entry which is preliminary data.</text>
</comment>
<evidence type="ECO:0008006" key="6">
    <source>
        <dbReference type="Google" id="ProtNLM"/>
    </source>
</evidence>
<keyword evidence="3" id="KW-0998">Cell outer membrane</keyword>
<evidence type="ECO:0000313" key="4">
    <source>
        <dbReference type="EMBL" id="HIT38555.1"/>
    </source>
</evidence>
<protein>
    <recommendedName>
        <fullName evidence="6">TonB-dependent receptor-like beta-barrel domain-containing protein</fullName>
    </recommendedName>
</protein>
<proteinExistence type="predicted"/>
<dbReference type="GO" id="GO:0009279">
    <property type="term" value="C:cell outer membrane"/>
    <property type="evidence" value="ECO:0007669"/>
    <property type="project" value="UniProtKB-SubCell"/>
</dbReference>
<organism evidence="4 5">
    <name type="scientific">Candidatus Caccoplasma intestinavium</name>
    <dbReference type="NCBI Taxonomy" id="2840716"/>
    <lineage>
        <taxon>Bacteria</taxon>
        <taxon>Pseudomonadati</taxon>
        <taxon>Bacteroidota</taxon>
        <taxon>Bacteroidia</taxon>
        <taxon>Bacteroidales</taxon>
        <taxon>Bacteroidaceae</taxon>
        <taxon>Bacteroidaceae incertae sedis</taxon>
        <taxon>Candidatus Caccoplasma</taxon>
    </lineage>
</organism>
<evidence type="ECO:0000256" key="3">
    <source>
        <dbReference type="ARBA" id="ARBA00023237"/>
    </source>
</evidence>
<gene>
    <name evidence="4" type="ORF">IAD06_00745</name>
</gene>
<reference evidence="4" key="1">
    <citation type="submission" date="2020-10" db="EMBL/GenBank/DDBJ databases">
        <authorList>
            <person name="Gilroy R."/>
        </authorList>
    </citation>
    <scope>NUCLEOTIDE SEQUENCE</scope>
    <source>
        <strain evidence="4">21143</strain>
    </source>
</reference>
<dbReference type="EMBL" id="DVKT01000005">
    <property type="protein sequence ID" value="HIT38555.1"/>
    <property type="molecule type" value="Genomic_DNA"/>
</dbReference>
<reference evidence="4" key="2">
    <citation type="journal article" date="2021" name="PeerJ">
        <title>Extensive microbial diversity within the chicken gut microbiome revealed by metagenomics and culture.</title>
        <authorList>
            <person name="Gilroy R."/>
            <person name="Ravi A."/>
            <person name="Getino M."/>
            <person name="Pursley I."/>
            <person name="Horton D.L."/>
            <person name="Alikhan N.F."/>
            <person name="Baker D."/>
            <person name="Gharbi K."/>
            <person name="Hall N."/>
            <person name="Watson M."/>
            <person name="Adriaenssens E.M."/>
            <person name="Foster-Nyarko E."/>
            <person name="Jarju S."/>
            <person name="Secka A."/>
            <person name="Antonio M."/>
            <person name="Oren A."/>
            <person name="Chaudhuri R.R."/>
            <person name="La Ragione R."/>
            <person name="Hildebrand F."/>
            <person name="Pallen M.J."/>
        </authorList>
    </citation>
    <scope>NUCLEOTIDE SEQUENCE</scope>
    <source>
        <strain evidence="4">21143</strain>
    </source>
</reference>
<dbReference type="Proteomes" id="UP000886722">
    <property type="component" value="Unassembled WGS sequence"/>
</dbReference>
<comment type="subcellular location">
    <subcellularLocation>
        <location evidence="1">Cell outer membrane</location>
    </subcellularLocation>
</comment>
<name>A0A9D1GCA1_9BACT</name>
<dbReference type="Gene3D" id="2.40.170.20">
    <property type="entry name" value="TonB-dependent receptor, beta-barrel domain"/>
    <property type="match status" value="1"/>
</dbReference>
<evidence type="ECO:0000313" key="5">
    <source>
        <dbReference type="Proteomes" id="UP000886722"/>
    </source>
</evidence>
<evidence type="ECO:0000256" key="2">
    <source>
        <dbReference type="ARBA" id="ARBA00023136"/>
    </source>
</evidence>
<dbReference type="AlphaFoldDB" id="A0A9D1GCA1"/>
<dbReference type="Gene3D" id="2.170.130.10">
    <property type="entry name" value="TonB-dependent receptor, plug domain"/>
    <property type="match status" value="1"/>
</dbReference>
<dbReference type="InterPro" id="IPR036942">
    <property type="entry name" value="Beta-barrel_TonB_sf"/>
</dbReference>
<evidence type="ECO:0000256" key="1">
    <source>
        <dbReference type="ARBA" id="ARBA00004442"/>
    </source>
</evidence>